<name>A0A1X1Z5D4_MYCNO</name>
<evidence type="ECO:0000313" key="2">
    <source>
        <dbReference type="Proteomes" id="UP000193108"/>
    </source>
</evidence>
<dbReference type="STRING" id="1782.AWC18_15695"/>
<dbReference type="Gene3D" id="1.10.287.1060">
    <property type="entry name" value="ESAT-6-like"/>
    <property type="match status" value="1"/>
</dbReference>
<protein>
    <submittedName>
        <fullName evidence="1">Secretion protein</fullName>
    </submittedName>
</protein>
<dbReference type="InterPro" id="IPR036689">
    <property type="entry name" value="ESAT-6-like_sf"/>
</dbReference>
<accession>A0A1X1Z5D4</accession>
<keyword evidence="2" id="KW-1185">Reference proteome</keyword>
<dbReference type="AlphaFoldDB" id="A0A1X1Z5D4"/>
<dbReference type="RefSeq" id="WP_064997966.1">
    <property type="nucleotide sequence ID" value="NZ_LQPI01000057.1"/>
</dbReference>
<sequence>MADSGGITYNPGPVSDHAHSVVSSAGTLDQIHQDAHQLTQMLTEYFAGHGATGFFEAQAQMLSGLQGLIETIGQHGSTIGSVLEGAISTDKTIQSLF</sequence>
<dbReference type="SUPFAM" id="SSF140453">
    <property type="entry name" value="EsxAB dimer-like"/>
    <property type="match status" value="1"/>
</dbReference>
<reference evidence="1 2" key="1">
    <citation type="submission" date="2016-01" db="EMBL/GenBank/DDBJ databases">
        <title>The new phylogeny of the genus Mycobacterium.</title>
        <authorList>
            <person name="Tarcisio F."/>
            <person name="Conor M."/>
            <person name="Antonella G."/>
            <person name="Elisabetta G."/>
            <person name="Giulia F.S."/>
            <person name="Sara T."/>
            <person name="Anna F."/>
            <person name="Clotilde B."/>
            <person name="Roberto B."/>
            <person name="Veronica D.S."/>
            <person name="Fabio R."/>
            <person name="Monica P."/>
            <person name="Olivier J."/>
            <person name="Enrico T."/>
            <person name="Nicola S."/>
        </authorList>
    </citation>
    <scope>NUCLEOTIDE SEQUENCE [LARGE SCALE GENOMIC DNA]</scope>
    <source>
        <strain evidence="1 2">DSM 44164</strain>
    </source>
</reference>
<evidence type="ECO:0000313" key="1">
    <source>
        <dbReference type="EMBL" id="ORW18451.1"/>
    </source>
</evidence>
<organism evidence="1 2">
    <name type="scientific">Mycolicibacter nonchromogenicus</name>
    <name type="common">Mycobacterium nonchromogenicum</name>
    <dbReference type="NCBI Taxonomy" id="1782"/>
    <lineage>
        <taxon>Bacteria</taxon>
        <taxon>Bacillati</taxon>
        <taxon>Actinomycetota</taxon>
        <taxon>Actinomycetes</taxon>
        <taxon>Mycobacteriales</taxon>
        <taxon>Mycobacteriaceae</taxon>
        <taxon>Mycolicibacter</taxon>
    </lineage>
</organism>
<dbReference type="InterPro" id="IPR010310">
    <property type="entry name" value="T7SS_ESAT-6-like"/>
</dbReference>
<dbReference type="EMBL" id="LQPI01000057">
    <property type="protein sequence ID" value="ORW18451.1"/>
    <property type="molecule type" value="Genomic_DNA"/>
</dbReference>
<dbReference type="Proteomes" id="UP000193108">
    <property type="component" value="Unassembled WGS sequence"/>
</dbReference>
<proteinExistence type="predicted"/>
<gene>
    <name evidence="1" type="ORF">AWC18_15695</name>
</gene>
<comment type="caution">
    <text evidence="1">The sequence shown here is derived from an EMBL/GenBank/DDBJ whole genome shotgun (WGS) entry which is preliminary data.</text>
</comment>
<dbReference type="Pfam" id="PF06013">
    <property type="entry name" value="WXG100"/>
    <property type="match status" value="1"/>
</dbReference>